<dbReference type="EMBL" id="JABAGR010000007">
    <property type="protein sequence ID" value="NMF26307.1"/>
    <property type="molecule type" value="Genomic_DNA"/>
</dbReference>
<evidence type="ECO:0000313" key="2">
    <source>
        <dbReference type="Proteomes" id="UP000565613"/>
    </source>
</evidence>
<evidence type="ECO:0000313" key="1">
    <source>
        <dbReference type="EMBL" id="NMF26307.1"/>
    </source>
</evidence>
<gene>
    <name evidence="1" type="ORF">HF885_07675</name>
</gene>
<reference evidence="1 2" key="1">
    <citation type="submission" date="2020-04" db="EMBL/GenBank/DDBJ databases">
        <authorList>
            <person name="Hitch T.C.A."/>
            <person name="Wylensek D."/>
            <person name="Clavel T."/>
        </authorList>
    </citation>
    <scope>NUCLEOTIDE SEQUENCE [LARGE SCALE GENOMIC DNA]</scope>
    <source>
        <strain evidence="1 2">105184</strain>
    </source>
</reference>
<organism evidence="1 2">
    <name type="scientific">Parafannyhessea umbonata</name>
    <dbReference type="NCBI Taxonomy" id="604330"/>
    <lineage>
        <taxon>Bacteria</taxon>
        <taxon>Bacillati</taxon>
        <taxon>Actinomycetota</taxon>
        <taxon>Coriobacteriia</taxon>
        <taxon>Coriobacteriales</taxon>
        <taxon>Atopobiaceae</taxon>
        <taxon>Parafannyhessea</taxon>
    </lineage>
</organism>
<dbReference type="AlphaFoldDB" id="A0A7X9Y0S9"/>
<name>A0A7X9Y0S9_9ACTN</name>
<comment type="caution">
    <text evidence="1">The sequence shown here is derived from an EMBL/GenBank/DDBJ whole genome shotgun (WGS) entry which is preliminary data.</text>
</comment>
<sequence>MHVRFPSRPSGPGSGGLVLAAKEKTSAAVTVAEVIIPKAVWGFCPTENLIPRGTW</sequence>
<proteinExistence type="predicted"/>
<protein>
    <submittedName>
        <fullName evidence="1">Uncharacterized protein</fullName>
    </submittedName>
</protein>
<accession>A0A7X9Y0S9</accession>
<dbReference type="Proteomes" id="UP000565613">
    <property type="component" value="Unassembled WGS sequence"/>
</dbReference>